<dbReference type="Pfam" id="PF00501">
    <property type="entry name" value="AMP-binding"/>
    <property type="match status" value="1"/>
</dbReference>
<dbReference type="Gene3D" id="3.40.50.12780">
    <property type="entry name" value="N-terminal domain of ligase-like"/>
    <property type="match status" value="1"/>
</dbReference>
<evidence type="ECO:0000256" key="2">
    <source>
        <dbReference type="ARBA" id="ARBA00022598"/>
    </source>
</evidence>
<comment type="pathway">
    <text evidence="4 9">Aromatic compound metabolism; phenylacetate degradation.</text>
</comment>
<comment type="similarity">
    <text evidence="5 9">Belongs to the phenylacetyl-CoA ligase family.</text>
</comment>
<evidence type="ECO:0000313" key="13">
    <source>
        <dbReference type="Proteomes" id="UP000256329"/>
    </source>
</evidence>
<organism evidence="12 13">
    <name type="scientific">Ammonifex thiophilus</name>
    <dbReference type="NCBI Taxonomy" id="444093"/>
    <lineage>
        <taxon>Bacteria</taxon>
        <taxon>Bacillati</taxon>
        <taxon>Bacillota</taxon>
        <taxon>Clostridia</taxon>
        <taxon>Thermoanaerobacterales</taxon>
        <taxon>Thermoanaerobacteraceae</taxon>
        <taxon>Ammonifex</taxon>
    </lineage>
</organism>
<feature type="domain" description="AMP-dependent synthetase/ligase" evidence="10">
    <location>
        <begin position="82"/>
        <end position="287"/>
    </location>
</feature>
<evidence type="ECO:0000259" key="10">
    <source>
        <dbReference type="Pfam" id="PF00501"/>
    </source>
</evidence>
<dbReference type="OrthoDB" id="580775at2"/>
<feature type="domain" description="AMP-dependent ligase C-terminal" evidence="11">
    <location>
        <begin position="337"/>
        <end position="433"/>
    </location>
</feature>
<dbReference type="Proteomes" id="UP000256329">
    <property type="component" value="Unassembled WGS sequence"/>
</dbReference>
<dbReference type="PIRSF" id="PIRSF006444">
    <property type="entry name" value="PaaK"/>
    <property type="match status" value="1"/>
</dbReference>
<dbReference type="InterPro" id="IPR000873">
    <property type="entry name" value="AMP-dep_synth/lig_dom"/>
</dbReference>
<evidence type="ECO:0000259" key="11">
    <source>
        <dbReference type="Pfam" id="PF14535"/>
    </source>
</evidence>
<dbReference type="UniPathway" id="UPA00930"/>
<dbReference type="EMBL" id="QSLN01000002">
    <property type="protein sequence ID" value="RDV84329.1"/>
    <property type="molecule type" value="Genomic_DNA"/>
</dbReference>
<dbReference type="SUPFAM" id="SSF56801">
    <property type="entry name" value="Acetyl-CoA synthetase-like"/>
    <property type="match status" value="1"/>
</dbReference>
<comment type="subunit">
    <text evidence="1">Monomer.</text>
</comment>
<reference evidence="12 13" key="1">
    <citation type="submission" date="2018-08" db="EMBL/GenBank/DDBJ databases">
        <title>Form III RuBisCO-mediated autotrophy in Thermodesulfobium bacteria.</title>
        <authorList>
            <person name="Toshchakov S.V."/>
            <person name="Kublanov I.V."/>
            <person name="Frolov E."/>
            <person name="Bonch-Osmolovskaya E.A."/>
            <person name="Tourova T.P."/>
            <person name="Chernych N.A."/>
            <person name="Lebedinsky A.V."/>
        </authorList>
    </citation>
    <scope>NUCLEOTIDE SEQUENCE [LARGE SCALE GENOMIC DNA]</scope>
    <source>
        <strain evidence="12 13">SR</strain>
    </source>
</reference>
<comment type="catalytic activity">
    <reaction evidence="9">
        <text>2-phenylacetate + ATP + CoA = phenylacetyl-CoA + AMP + diphosphate</text>
        <dbReference type="Rhea" id="RHEA:20956"/>
        <dbReference type="ChEBI" id="CHEBI:18401"/>
        <dbReference type="ChEBI" id="CHEBI:30616"/>
        <dbReference type="ChEBI" id="CHEBI:33019"/>
        <dbReference type="ChEBI" id="CHEBI:57287"/>
        <dbReference type="ChEBI" id="CHEBI:57390"/>
        <dbReference type="ChEBI" id="CHEBI:456215"/>
        <dbReference type="EC" id="6.2.1.30"/>
    </reaction>
</comment>
<evidence type="ECO:0000256" key="6">
    <source>
        <dbReference type="ARBA" id="ARBA00066629"/>
    </source>
</evidence>
<gene>
    <name evidence="12" type="ORF">DXX99_03225</name>
</gene>
<dbReference type="GO" id="GO:0000166">
    <property type="term" value="F:nucleotide binding"/>
    <property type="evidence" value="ECO:0007669"/>
    <property type="project" value="UniProtKB-KW"/>
</dbReference>
<evidence type="ECO:0000256" key="5">
    <source>
        <dbReference type="ARBA" id="ARBA00061566"/>
    </source>
</evidence>
<evidence type="ECO:0000256" key="3">
    <source>
        <dbReference type="ARBA" id="ARBA00022741"/>
    </source>
</evidence>
<dbReference type="InterPro" id="IPR011880">
    <property type="entry name" value="PA_CoA_ligase"/>
</dbReference>
<dbReference type="RefSeq" id="WP_115792070.1">
    <property type="nucleotide sequence ID" value="NZ_QSLN01000002.1"/>
</dbReference>
<dbReference type="PANTHER" id="PTHR43845">
    <property type="entry name" value="BLR5969 PROTEIN"/>
    <property type="match status" value="1"/>
</dbReference>
<keyword evidence="3 9" id="KW-0547">Nucleotide-binding</keyword>
<dbReference type="EC" id="6.2.1.30" evidence="6 9"/>
<dbReference type="FunFam" id="3.40.50.12780:FF:000016">
    <property type="entry name" value="Phenylacetate-coenzyme A ligase"/>
    <property type="match status" value="1"/>
</dbReference>
<dbReference type="GO" id="GO:0047475">
    <property type="term" value="F:phenylacetate-CoA ligase activity"/>
    <property type="evidence" value="ECO:0007669"/>
    <property type="project" value="UniProtKB-EC"/>
</dbReference>
<accession>A0A3D8P7N0</accession>
<name>A0A3D8P7N0_9THEO</name>
<protein>
    <recommendedName>
        <fullName evidence="7 9">Phenylacetate-coenzyme A ligase</fullName>
        <ecNumber evidence="6 9">6.2.1.30</ecNumber>
    </recommendedName>
    <alternativeName>
        <fullName evidence="8 9">Phenylacetyl-CoA ligase</fullName>
    </alternativeName>
</protein>
<evidence type="ECO:0000313" key="12">
    <source>
        <dbReference type="EMBL" id="RDV84329.1"/>
    </source>
</evidence>
<keyword evidence="2 9" id="KW-0436">Ligase</keyword>
<proteinExistence type="inferred from homology"/>
<evidence type="ECO:0000256" key="7">
    <source>
        <dbReference type="ARBA" id="ARBA00068695"/>
    </source>
</evidence>
<dbReference type="CDD" id="cd05913">
    <property type="entry name" value="PaaK"/>
    <property type="match status" value="1"/>
</dbReference>
<comment type="function">
    <text evidence="9">Catalyzes the activation of phenylacetic acid (PA) to phenylacetyl-CoA (PA-CoA).</text>
</comment>
<keyword evidence="13" id="KW-1185">Reference proteome</keyword>
<dbReference type="PANTHER" id="PTHR43845:SF1">
    <property type="entry name" value="BLR5969 PROTEIN"/>
    <property type="match status" value="1"/>
</dbReference>
<sequence>MRVVSGLRRGETLSREELRELQLVRLKALLVRVYERVPFYRRKMDEAGVKPEDIRSLEDIRHLPFTTKEDLRENYPFGLFAVPLKDVVRIHASSGTTGKPTVVGYTRRDLNLWAELVARIVRMAGVGRGDVAQVCFSYALFTGGFGLHAGLERVGATVVPAAAGNTERHVRLMQDFGTTVLVGTPSYILHIAEVARQMGVDPRRLKVRKALCGAEPWSEGMRAEIERTWGIEAYDNYGLSEIIGPGVAGECLERQGLHINEDHFLVEVIDPNTGEPLPVGEKGELVFTTLTKEALPLIRYRTRDLSRLLPGPCPCGRTTIRMERVMGRTDDMLIIRGVNVFPSQIEEVITSIPGLAPHYQIIVDRKGYLDELEVQVELAQEGFTGSYEDLESLEEAVRHRLQSILSITPKVKLLEYGSLTRSTGKAKRVIDRRRGGEG</sequence>
<dbReference type="Gene3D" id="3.30.300.30">
    <property type="match status" value="1"/>
</dbReference>
<dbReference type="InterPro" id="IPR028154">
    <property type="entry name" value="AMP-dep_Lig_C"/>
</dbReference>
<dbReference type="InterPro" id="IPR045851">
    <property type="entry name" value="AMP-bd_C_sf"/>
</dbReference>
<dbReference type="InterPro" id="IPR042099">
    <property type="entry name" value="ANL_N_sf"/>
</dbReference>
<evidence type="ECO:0000256" key="9">
    <source>
        <dbReference type="PIRNR" id="PIRNR006444"/>
    </source>
</evidence>
<evidence type="ECO:0000256" key="1">
    <source>
        <dbReference type="ARBA" id="ARBA00011245"/>
    </source>
</evidence>
<comment type="caution">
    <text evidence="12">The sequence shown here is derived from an EMBL/GenBank/DDBJ whole genome shotgun (WGS) entry which is preliminary data.</text>
</comment>
<evidence type="ECO:0000256" key="8">
    <source>
        <dbReference type="ARBA" id="ARBA00075111"/>
    </source>
</evidence>
<evidence type="ECO:0000256" key="4">
    <source>
        <dbReference type="ARBA" id="ARBA00060591"/>
    </source>
</evidence>
<dbReference type="GO" id="GO:0010124">
    <property type="term" value="P:phenylacetate catabolic process"/>
    <property type="evidence" value="ECO:0007669"/>
    <property type="project" value="UniProtKB-UniRule"/>
</dbReference>
<dbReference type="AlphaFoldDB" id="A0A3D8P7N0"/>
<dbReference type="Pfam" id="PF14535">
    <property type="entry name" value="AMP-binding_C_2"/>
    <property type="match status" value="1"/>
</dbReference>